<dbReference type="Pfam" id="PF00805">
    <property type="entry name" value="Pentapeptide"/>
    <property type="match status" value="1"/>
</dbReference>
<comment type="caution">
    <text evidence="1">The sequence shown here is derived from an EMBL/GenBank/DDBJ whole genome shotgun (WGS) entry which is preliminary data.</text>
</comment>
<reference evidence="1" key="1">
    <citation type="submission" date="2022-09" db="EMBL/GenBank/DDBJ databases">
        <title>Winslowiella arboricola sp. nov., isolated from bleeding cankers on broadleaf hosts.</title>
        <authorList>
            <person name="Brady C."/>
            <person name="Kaur S."/>
            <person name="Crampton B."/>
            <person name="Maddock D."/>
            <person name="Arnold D."/>
            <person name="Denman S."/>
        </authorList>
    </citation>
    <scope>NUCLEOTIDE SEQUENCE</scope>
    <source>
        <strain evidence="1">BAC 15a-03b</strain>
    </source>
</reference>
<accession>A0A9J6PSP9</accession>
<gene>
    <name evidence="1" type="ORF">N5923_13945</name>
</gene>
<dbReference type="RefSeq" id="WP_267140923.1">
    <property type="nucleotide sequence ID" value="NZ_JAODIL010000047.1"/>
</dbReference>
<protein>
    <submittedName>
        <fullName evidence="1">Qnr family pentapeptide repeat protein</fullName>
    </submittedName>
</protein>
<evidence type="ECO:0000313" key="2">
    <source>
        <dbReference type="Proteomes" id="UP001064262"/>
    </source>
</evidence>
<dbReference type="InterPro" id="IPR051082">
    <property type="entry name" value="Pentapeptide-BTB/POZ_domain"/>
</dbReference>
<dbReference type="InterPro" id="IPR001646">
    <property type="entry name" value="5peptide_repeat"/>
</dbReference>
<dbReference type="SUPFAM" id="SSF141571">
    <property type="entry name" value="Pentapeptide repeat-like"/>
    <property type="match status" value="1"/>
</dbReference>
<dbReference type="Pfam" id="PF13599">
    <property type="entry name" value="Pentapeptide_4"/>
    <property type="match status" value="1"/>
</dbReference>
<sequence>MAKLLLRDEKIERNRFSGEKIADAVFINCDFSSADLTDTQFTDSQFYHRDSELGCNFSRAMLKDASFTRCDLSMSNFSYANLLGVEIRESMLQGADFRNASFMNLIAPKVWFCSAYITKSNLSYANFANVVLEKCELWENRWTGTQVSGAKFSGSDLSGGEFASFDWRTLDVTCCDLTGSALGELDIRHVDLQGVKLDSLQAAELMERLGIMVMG</sequence>
<dbReference type="EMBL" id="JAODIM010000041">
    <property type="protein sequence ID" value="MCU5778592.1"/>
    <property type="molecule type" value="Genomic_DNA"/>
</dbReference>
<dbReference type="NCBIfam" id="NF033086">
    <property type="entry name" value="penta_rpt_Qnr"/>
    <property type="match status" value="1"/>
</dbReference>
<dbReference type="PANTHER" id="PTHR14136:SF17">
    <property type="entry name" value="BTB_POZ DOMAIN-CONTAINING PROTEIN KCTD9"/>
    <property type="match status" value="1"/>
</dbReference>
<dbReference type="Proteomes" id="UP001064262">
    <property type="component" value="Unassembled WGS sequence"/>
</dbReference>
<keyword evidence="2" id="KW-1185">Reference proteome</keyword>
<proteinExistence type="predicted"/>
<organism evidence="1 2">
    <name type="scientific">Winslowiella arboricola</name>
    <dbReference type="NCBI Taxonomy" id="2978220"/>
    <lineage>
        <taxon>Bacteria</taxon>
        <taxon>Pseudomonadati</taxon>
        <taxon>Pseudomonadota</taxon>
        <taxon>Gammaproteobacteria</taxon>
        <taxon>Enterobacterales</taxon>
        <taxon>Erwiniaceae</taxon>
        <taxon>Winslowiella</taxon>
    </lineage>
</organism>
<name>A0A9J6PSP9_9GAMM</name>
<dbReference type="Gene3D" id="2.160.20.80">
    <property type="entry name" value="E3 ubiquitin-protein ligase SopA"/>
    <property type="match status" value="1"/>
</dbReference>
<dbReference type="AlphaFoldDB" id="A0A9J6PSP9"/>
<evidence type="ECO:0000313" key="1">
    <source>
        <dbReference type="EMBL" id="MCU5778592.1"/>
    </source>
</evidence>
<dbReference type="PANTHER" id="PTHR14136">
    <property type="entry name" value="BTB_POZ DOMAIN-CONTAINING PROTEIN KCTD9"/>
    <property type="match status" value="1"/>
</dbReference>